<dbReference type="GO" id="GO:0030246">
    <property type="term" value="F:carbohydrate binding"/>
    <property type="evidence" value="ECO:0007669"/>
    <property type="project" value="UniProtKB-UniRule"/>
</dbReference>
<dbReference type="InterPro" id="IPR055401">
    <property type="entry name" value="CEMIP_beta-hel_dom"/>
</dbReference>
<dbReference type="PROSITE" id="PS52031">
    <property type="entry name" value="GG_LECTIN"/>
    <property type="match status" value="1"/>
</dbReference>
<dbReference type="GO" id="GO:0005886">
    <property type="term" value="C:plasma membrane"/>
    <property type="evidence" value="ECO:0007669"/>
    <property type="project" value="UniProtKB-SubCell"/>
</dbReference>
<dbReference type="InterPro" id="IPR052252">
    <property type="entry name" value="CEMIP/CEMIP2"/>
</dbReference>
<evidence type="ECO:0000256" key="7">
    <source>
        <dbReference type="ARBA" id="ARBA00023295"/>
    </source>
</evidence>
<comment type="subcellular location">
    <subcellularLocation>
        <location evidence="1">Cell membrane</location>
    </subcellularLocation>
</comment>
<dbReference type="PANTHER" id="PTHR15535:SF15">
    <property type="entry name" value="CELL MIGRATION-INDUCING AND HYALURONAN-BINDING PROTEIN"/>
    <property type="match status" value="1"/>
</dbReference>
<keyword evidence="6" id="KW-0325">Glycoprotein</keyword>
<dbReference type="InterPro" id="IPR039477">
    <property type="entry name" value="ILEI/PANDER_dom"/>
</dbReference>
<dbReference type="Pfam" id="PF15711">
    <property type="entry name" value="ILEI"/>
    <property type="match status" value="1"/>
</dbReference>
<feature type="domain" description="G8" evidence="9">
    <location>
        <begin position="23"/>
        <end position="146"/>
    </location>
</feature>
<dbReference type="Ensembl" id="ENSGACT00000065684.1">
    <property type="protein sequence ID" value="ENSGACP00000070918.1"/>
    <property type="gene ID" value="ENSGACG00000013926.2"/>
</dbReference>
<dbReference type="Pfam" id="PF24606">
    <property type="entry name" value="CEMIP_beta-hel"/>
    <property type="match status" value="1"/>
</dbReference>
<comment type="similarity">
    <text evidence="2">Belongs to the CEMIP family.</text>
</comment>
<evidence type="ECO:0000256" key="6">
    <source>
        <dbReference type="ARBA" id="ARBA00023180"/>
    </source>
</evidence>
<proteinExistence type="inferred from homology"/>
<dbReference type="PANTHER" id="PTHR15535">
    <property type="entry name" value="TRANSMEMBRANE PROTEIN 2-RELATED"/>
    <property type="match status" value="1"/>
</dbReference>
<evidence type="ECO:0000256" key="5">
    <source>
        <dbReference type="ARBA" id="ARBA00022801"/>
    </source>
</evidence>
<dbReference type="SUPFAM" id="SSF51126">
    <property type="entry name" value="Pectin lyase-like"/>
    <property type="match status" value="1"/>
</dbReference>
<dbReference type="PROSITE" id="PS51484">
    <property type="entry name" value="G8"/>
    <property type="match status" value="1"/>
</dbReference>
<evidence type="ECO:0000256" key="1">
    <source>
        <dbReference type="ARBA" id="ARBA00004236"/>
    </source>
</evidence>
<reference evidence="10 11" key="1">
    <citation type="journal article" date="2021" name="G3 (Bethesda)">
        <title>Improved contiguity of the threespine stickleback genome using long-read sequencing.</title>
        <authorList>
            <person name="Nath S."/>
            <person name="Shaw D.E."/>
            <person name="White M.A."/>
        </authorList>
    </citation>
    <scope>NUCLEOTIDE SEQUENCE [LARGE SCALE GENOMIC DNA]</scope>
    <source>
        <strain evidence="10 11">Lake Benthic</strain>
    </source>
</reference>
<dbReference type="InterPro" id="IPR019316">
    <property type="entry name" value="G8_domain"/>
</dbReference>
<reference evidence="10" key="3">
    <citation type="submission" date="2025-09" db="UniProtKB">
        <authorList>
            <consortium name="Ensembl"/>
        </authorList>
    </citation>
    <scope>IDENTIFICATION</scope>
</reference>
<evidence type="ECO:0000313" key="10">
    <source>
        <dbReference type="Ensembl" id="ENSGACP00000070918.1"/>
    </source>
</evidence>
<dbReference type="InterPro" id="IPR011050">
    <property type="entry name" value="Pectin_lyase_fold/virulence"/>
</dbReference>
<evidence type="ECO:0000256" key="4">
    <source>
        <dbReference type="ARBA" id="ARBA00022734"/>
    </source>
</evidence>
<dbReference type="Proteomes" id="UP000007635">
    <property type="component" value="Chromosome II"/>
</dbReference>
<protein>
    <submittedName>
        <fullName evidence="10">Cell migration inducing hyaluronidase 1</fullName>
    </submittedName>
</protein>
<keyword evidence="4 8" id="KW-0430">Lectin</keyword>
<dbReference type="GO" id="GO:0016798">
    <property type="term" value="F:hydrolase activity, acting on glycosyl bonds"/>
    <property type="evidence" value="ECO:0007669"/>
    <property type="project" value="UniProtKB-KW"/>
</dbReference>
<sequence length="1054" mass="117630">FISIDIRVNSITSLCPDKEPGLQPWMPGHNEDHRVTIGYGRKVLLTTSATVHSIEILGGGKLVIADTNRAILLRTKHILIGNKGELHIGSPACPYKGNLTISLYGRYSCMNDNEHSYFGKKYLGVGTGGTLEIHGENKLAWTFLNKTLHPGESNQNSYLFQRSWGSRGIIIHVIDPKTGEVLHNDRFDTYSSKDESRRLAKYVDGVAAGLILAMVVNDEGSNNLEDLMYPYVLIGTKASSEARSSAVFQLAYGERFTVTAISQWVQGKTFPLSDTHKHSAVEGDVEGWKSGDQVVTASTDYSMHQAEEFTLLPCPTCNSNQVKIQGKAQFIHMGEEVDGVDMRAEVGLLSRNILLRGEMESGCYGNEACKFFEFDTFGGHLKRGFRVVHISGMELQHMGQQTMGHYPIHFHMNGDVDEKGGYDPPTSVSNLSIHHSFSRCVTIHSSSGLLVKDVVGYDILGHCFFTEDGPEERNTFDHCLGLMVRAGTLLPSDRDGKMCRDITEGAYPGYVANPRQDCSATSTFWIANPNNNLINCAAAGSEETGFWFIFHHVPTGPSEGLYSPGQTEHTPMGKFTNNRAHSNYRAGMILDNGVKTTQANNKDKRPFLSLIGARYGPHQDADPLKPRVPALIQHFVAFKNQDHGAWLRGGDVCKRNLSVCLCSGGTFPDDDGSRQQVKNSLFVGESDNRGMPLLDNNIWGPGGSDLTGRTLPRGIDFPIRGMQIYDGPINMQNCTFRKYTAMDGRHTSAIGFRLNNSWQSCPNNNVSNIIFDRVPITSRVFFGEPGLWFNKMQMDGDKTTIFHDIDGSVSEYPGVFLVKEDNWLLRHPDCIDVPDWKAAICTGRYAQIYVQTRNPANLIMHMVRDEYPDRPLTLEGALGKKKHYQQFQPVITLAKSYTIHWDQATPAEVTIWLINFNKNDWINVGLCYPQGTIFTVISDIHNRLTKQTRKTSVFMSTSQMEKINHLARGYYYWEEDTGLLFLKVKAHNDKEQFAFCSVKGCERVKITAIVPKGSLPRNCMSKAYPKHAELPVVDVPMPRKRPNARLVRKGKGGS</sequence>
<dbReference type="AlphaFoldDB" id="A0AAQ4S728"/>
<keyword evidence="11" id="KW-1185">Reference proteome</keyword>
<dbReference type="Pfam" id="PF24605">
    <property type="entry name" value="CEMIP_X"/>
    <property type="match status" value="1"/>
</dbReference>
<dbReference type="GeneTree" id="ENSGT00940000153636"/>
<keyword evidence="7" id="KW-0326">Glycosidase</keyword>
<dbReference type="SMART" id="SM01225">
    <property type="entry name" value="G8"/>
    <property type="match status" value="1"/>
</dbReference>
<keyword evidence="3" id="KW-0472">Membrane</keyword>
<reference evidence="10" key="2">
    <citation type="submission" date="2025-08" db="UniProtKB">
        <authorList>
            <consortium name="Ensembl"/>
        </authorList>
    </citation>
    <scope>IDENTIFICATION</scope>
</reference>
<evidence type="ECO:0000259" key="9">
    <source>
        <dbReference type="PROSITE" id="PS51484"/>
    </source>
</evidence>
<name>A0AAQ4S728_GASAC</name>
<dbReference type="InterPro" id="IPR055400">
    <property type="entry name" value="CEMIP_X"/>
</dbReference>
<evidence type="ECO:0000256" key="3">
    <source>
        <dbReference type="ARBA" id="ARBA00022475"/>
    </source>
</evidence>
<evidence type="ECO:0000313" key="11">
    <source>
        <dbReference type="Proteomes" id="UP000007635"/>
    </source>
</evidence>
<organism evidence="10 11">
    <name type="scientific">Gasterosteus aculeatus aculeatus</name>
    <name type="common">three-spined stickleback</name>
    <dbReference type="NCBI Taxonomy" id="481459"/>
    <lineage>
        <taxon>Eukaryota</taxon>
        <taxon>Metazoa</taxon>
        <taxon>Chordata</taxon>
        <taxon>Craniata</taxon>
        <taxon>Vertebrata</taxon>
        <taxon>Euteleostomi</taxon>
        <taxon>Actinopterygii</taxon>
        <taxon>Neopterygii</taxon>
        <taxon>Teleostei</taxon>
        <taxon>Neoteleostei</taxon>
        <taxon>Acanthomorphata</taxon>
        <taxon>Eupercaria</taxon>
        <taxon>Perciformes</taxon>
        <taxon>Cottioidei</taxon>
        <taxon>Gasterosteales</taxon>
        <taxon>Gasterosteidae</taxon>
        <taxon>Gasterosteus</taxon>
    </lineage>
</organism>
<accession>A0AAQ4S728</accession>
<evidence type="ECO:0000256" key="2">
    <source>
        <dbReference type="ARBA" id="ARBA00007586"/>
    </source>
</evidence>
<evidence type="ECO:0000256" key="8">
    <source>
        <dbReference type="PROSITE-ProRule" id="PRU01375"/>
    </source>
</evidence>
<dbReference type="Pfam" id="PF10162">
    <property type="entry name" value="G8"/>
    <property type="match status" value="1"/>
</dbReference>
<keyword evidence="3" id="KW-1003">Cell membrane</keyword>
<keyword evidence="5" id="KW-0378">Hydrolase</keyword>